<keyword evidence="1" id="KW-0812">Transmembrane</keyword>
<dbReference type="Proteomes" id="UP000176996">
    <property type="component" value="Unassembled WGS sequence"/>
</dbReference>
<dbReference type="Gene3D" id="3.30.1490.300">
    <property type="match status" value="1"/>
</dbReference>
<keyword evidence="1" id="KW-1133">Transmembrane helix</keyword>
<dbReference type="AlphaFoldDB" id="A0A1F6BYU5"/>
<evidence type="ECO:0000256" key="1">
    <source>
        <dbReference type="SAM" id="Phobius"/>
    </source>
</evidence>
<evidence type="ECO:0000313" key="3">
    <source>
        <dbReference type="Proteomes" id="UP000176996"/>
    </source>
</evidence>
<accession>A0A1F6BYU5</accession>
<evidence type="ECO:0008006" key="4">
    <source>
        <dbReference type="Google" id="ProtNLM"/>
    </source>
</evidence>
<feature type="transmembrane region" description="Helical" evidence="1">
    <location>
        <begin position="347"/>
        <end position="368"/>
    </location>
</feature>
<evidence type="ECO:0000313" key="2">
    <source>
        <dbReference type="EMBL" id="OGG42136.1"/>
    </source>
</evidence>
<organism evidence="2 3">
    <name type="scientific">Candidatus Jorgensenbacteria bacterium RIFCSPLOWO2_01_FULL_45_25b</name>
    <dbReference type="NCBI Taxonomy" id="1798471"/>
    <lineage>
        <taxon>Bacteria</taxon>
        <taxon>Candidatus Joergenseniibacteriota</taxon>
    </lineage>
</organism>
<protein>
    <recommendedName>
        <fullName evidence="4">SHS2 domain-containing protein</fullName>
    </recommendedName>
</protein>
<proteinExistence type="predicted"/>
<gene>
    <name evidence="2" type="ORF">A3A21_01985</name>
</gene>
<name>A0A1F6BYU5_9BACT</name>
<comment type="caution">
    <text evidence="2">The sequence shown here is derived from an EMBL/GenBank/DDBJ whole genome shotgun (WGS) entry which is preliminary data.</text>
</comment>
<dbReference type="Gene3D" id="3.30.420.40">
    <property type="match status" value="2"/>
</dbReference>
<keyword evidence="1" id="KW-0472">Membrane</keyword>
<dbReference type="EMBL" id="MFKK01000004">
    <property type="protein sequence ID" value="OGG42136.1"/>
    <property type="molecule type" value="Genomic_DNA"/>
</dbReference>
<dbReference type="STRING" id="1798471.A3A21_01985"/>
<reference evidence="2 3" key="1">
    <citation type="journal article" date="2016" name="Nat. Commun.">
        <title>Thousands of microbial genomes shed light on interconnected biogeochemical processes in an aquifer system.</title>
        <authorList>
            <person name="Anantharaman K."/>
            <person name="Brown C.T."/>
            <person name="Hug L.A."/>
            <person name="Sharon I."/>
            <person name="Castelle C.J."/>
            <person name="Probst A.J."/>
            <person name="Thomas B.C."/>
            <person name="Singh A."/>
            <person name="Wilkins M.J."/>
            <person name="Karaoz U."/>
            <person name="Brodie E.L."/>
            <person name="Williams K.H."/>
            <person name="Hubbard S.S."/>
            <person name="Banfield J.F."/>
        </authorList>
    </citation>
    <scope>NUCLEOTIDE SEQUENCE [LARGE SCALE GENOMIC DNA]</scope>
</reference>
<sequence>MGKIKNGFQELIKKLSSDPEVGGLEIRDLSLQYANIKKGKVENFSVRLPQGVMEEGIIKEREKLVEYLLQLHDMIAPKERGRVIKVTTSLQASIIYTQSFKIPLVAQEKMEESASLNLQVISPIEAEKACMSWQKIGEAQTEQELLGAFVEKKSVMDIQKTLDEANFYPVVFEFSALGIARLLKTLEGVSKERALVLEISPEGMDFLIVKNGELYFDYFVSWKKIQKESPQITQEMFEENITREVRKVSNFALNRVGGNIDEVLYLAPGMEAQVQAILEKNPGVKAKPLVFPEHASLGPTWYATIGSALRRDSLLKKEQGINLGPETLEKALFEERLVNFGRMWRNIIATTLGAFLLLYGALAVALVAQSKEADLRLGEFTTQNRKLELEALEHRANEFNSLVRYIGKIKEEKRDKSLMLKKILELADNNGVFINSLTINKEGNVQVTGSGASHNTVVSFKGIVAKESDVEKVELPLSRITVSEDNAVTFALSLKIKD</sequence>